<evidence type="ECO:0000313" key="13">
    <source>
        <dbReference type="EMBL" id="MFD2237223.1"/>
    </source>
</evidence>
<feature type="domain" description="GHMP kinase N-terminal" evidence="11">
    <location>
        <begin position="82"/>
        <end position="154"/>
    </location>
</feature>
<accession>A0ABW5CN84</accession>
<dbReference type="GO" id="GO:0050515">
    <property type="term" value="F:4-(cytidine 5'-diphospho)-2-C-methyl-D-erythritol kinase activity"/>
    <property type="evidence" value="ECO:0007669"/>
    <property type="project" value="UniProtKB-EC"/>
</dbReference>
<gene>
    <name evidence="10" type="primary">ispE</name>
    <name evidence="13" type="ORF">ACFSKQ_07055</name>
</gene>
<keyword evidence="6 10" id="KW-0418">Kinase</keyword>
<keyword evidence="8 10" id="KW-0414">Isoprene biosynthesis</keyword>
<dbReference type="Pfam" id="PF08544">
    <property type="entry name" value="GHMP_kinases_C"/>
    <property type="match status" value="1"/>
</dbReference>
<dbReference type="InterPro" id="IPR004424">
    <property type="entry name" value="IspE"/>
</dbReference>
<dbReference type="PIRSF" id="PIRSF010376">
    <property type="entry name" value="IspE"/>
    <property type="match status" value="1"/>
</dbReference>
<evidence type="ECO:0000259" key="11">
    <source>
        <dbReference type="Pfam" id="PF00288"/>
    </source>
</evidence>
<keyword evidence="4 10" id="KW-0808">Transferase</keyword>
<dbReference type="EC" id="2.7.1.148" evidence="2 10"/>
<keyword evidence="14" id="KW-1185">Reference proteome</keyword>
<evidence type="ECO:0000256" key="8">
    <source>
        <dbReference type="ARBA" id="ARBA00023229"/>
    </source>
</evidence>
<keyword evidence="5 10" id="KW-0547">Nucleotide-binding</keyword>
<dbReference type="Gene3D" id="3.30.230.10">
    <property type="match status" value="1"/>
</dbReference>
<dbReference type="RefSeq" id="WP_245195518.1">
    <property type="nucleotide sequence ID" value="NZ_CP072611.1"/>
</dbReference>
<dbReference type="SUPFAM" id="SSF54211">
    <property type="entry name" value="Ribosomal protein S5 domain 2-like"/>
    <property type="match status" value="1"/>
</dbReference>
<feature type="domain" description="GHMP kinase C-terminal" evidence="12">
    <location>
        <begin position="213"/>
        <end position="282"/>
    </location>
</feature>
<dbReference type="InterPro" id="IPR013750">
    <property type="entry name" value="GHMP_kinase_C_dom"/>
</dbReference>
<dbReference type="SUPFAM" id="SSF55060">
    <property type="entry name" value="GHMP Kinase, C-terminal domain"/>
    <property type="match status" value="1"/>
</dbReference>
<sequence>MDASSMTGAAAHDLLAPAKINLSLHVVGRRADGYHLLDGLVVFAREGDRLIARPAAQDELQVRGPFAAHVPVAGNSLFKALELAREIARARGITIPALSLTLEKNLPVASGIGGGSSDAASLMRHLGVLHPSLAAEIASASIRLGADVPMCLAGRPVRIRGIGEVLEPLAALPALPMVLVNPGIAMETPAVFRALAGRVAHEPPPLPAGGFQDIAALASYLATCRNDLEEPARRLVPAISTVVEELTATGPLLARMSGSGASVFGLYASEAEAARAAHAIARNRPRWWVRATRSEETRA</sequence>
<dbReference type="EMBL" id="JBHUIJ010000006">
    <property type="protein sequence ID" value="MFD2237223.1"/>
    <property type="molecule type" value="Genomic_DNA"/>
</dbReference>
<comment type="similarity">
    <text evidence="1 10">Belongs to the GHMP kinase family. IspE subfamily.</text>
</comment>
<proteinExistence type="inferred from homology"/>
<feature type="binding site" evidence="10">
    <location>
        <begin position="107"/>
        <end position="117"/>
    </location>
    <ligand>
        <name>ATP</name>
        <dbReference type="ChEBI" id="CHEBI:30616"/>
    </ligand>
</feature>
<comment type="function">
    <text evidence="10">Catalyzes the phosphorylation of the position 2 hydroxy group of 4-diphosphocytidyl-2C-methyl-D-erythritol.</text>
</comment>
<evidence type="ECO:0000256" key="3">
    <source>
        <dbReference type="ARBA" id="ARBA00017473"/>
    </source>
</evidence>
<reference evidence="14" key="1">
    <citation type="journal article" date="2019" name="Int. J. Syst. Evol. Microbiol.">
        <title>The Global Catalogue of Microorganisms (GCM) 10K type strain sequencing project: providing services to taxonomists for standard genome sequencing and annotation.</title>
        <authorList>
            <consortium name="The Broad Institute Genomics Platform"/>
            <consortium name="The Broad Institute Genome Sequencing Center for Infectious Disease"/>
            <person name="Wu L."/>
            <person name="Ma J."/>
        </authorList>
    </citation>
    <scope>NUCLEOTIDE SEQUENCE [LARGE SCALE GENOMIC DNA]</scope>
    <source>
        <strain evidence="14">ZS-35-S2</strain>
    </source>
</reference>
<dbReference type="InterPro" id="IPR014721">
    <property type="entry name" value="Ribsml_uS5_D2-typ_fold_subgr"/>
</dbReference>
<evidence type="ECO:0000313" key="14">
    <source>
        <dbReference type="Proteomes" id="UP001597371"/>
    </source>
</evidence>
<dbReference type="Proteomes" id="UP001597371">
    <property type="component" value="Unassembled WGS sequence"/>
</dbReference>
<dbReference type="Pfam" id="PF00288">
    <property type="entry name" value="GHMP_kinases_N"/>
    <property type="match status" value="1"/>
</dbReference>
<dbReference type="InterPro" id="IPR036554">
    <property type="entry name" value="GHMP_kinase_C_sf"/>
</dbReference>
<comment type="pathway">
    <text evidence="10">Isoprenoid biosynthesis; isopentenyl diphosphate biosynthesis via DXP pathway; isopentenyl diphosphate from 1-deoxy-D-xylulose 5-phosphate: step 3/6.</text>
</comment>
<evidence type="ECO:0000256" key="4">
    <source>
        <dbReference type="ARBA" id="ARBA00022679"/>
    </source>
</evidence>
<evidence type="ECO:0000256" key="10">
    <source>
        <dbReference type="HAMAP-Rule" id="MF_00061"/>
    </source>
</evidence>
<dbReference type="HAMAP" id="MF_00061">
    <property type="entry name" value="IspE"/>
    <property type="match status" value="1"/>
</dbReference>
<evidence type="ECO:0000256" key="6">
    <source>
        <dbReference type="ARBA" id="ARBA00022777"/>
    </source>
</evidence>
<protein>
    <recommendedName>
        <fullName evidence="3 10">4-diphosphocytidyl-2-C-methyl-D-erythritol kinase</fullName>
        <shortName evidence="10">CMK</shortName>
        <ecNumber evidence="2 10">2.7.1.148</ecNumber>
    </recommendedName>
    <alternativeName>
        <fullName evidence="9 10">4-(cytidine-5'-diphospho)-2-C-methyl-D-erythritol kinase</fullName>
    </alternativeName>
</protein>
<comment type="caution">
    <text evidence="13">The sequence shown here is derived from an EMBL/GenBank/DDBJ whole genome shotgun (WGS) entry which is preliminary data.</text>
</comment>
<dbReference type="PANTHER" id="PTHR43527">
    <property type="entry name" value="4-DIPHOSPHOCYTIDYL-2-C-METHYL-D-ERYTHRITOL KINASE, CHLOROPLASTIC"/>
    <property type="match status" value="1"/>
</dbReference>
<dbReference type="InterPro" id="IPR006204">
    <property type="entry name" value="GHMP_kinase_N_dom"/>
</dbReference>
<comment type="catalytic activity">
    <reaction evidence="10">
        <text>4-CDP-2-C-methyl-D-erythritol + ATP = 4-CDP-2-C-methyl-D-erythritol 2-phosphate + ADP + H(+)</text>
        <dbReference type="Rhea" id="RHEA:18437"/>
        <dbReference type="ChEBI" id="CHEBI:15378"/>
        <dbReference type="ChEBI" id="CHEBI:30616"/>
        <dbReference type="ChEBI" id="CHEBI:57823"/>
        <dbReference type="ChEBI" id="CHEBI:57919"/>
        <dbReference type="ChEBI" id="CHEBI:456216"/>
        <dbReference type="EC" id="2.7.1.148"/>
    </reaction>
</comment>
<dbReference type="NCBIfam" id="NF011202">
    <property type="entry name" value="PRK14608.1"/>
    <property type="match status" value="1"/>
</dbReference>
<dbReference type="NCBIfam" id="TIGR00154">
    <property type="entry name" value="ispE"/>
    <property type="match status" value="1"/>
</dbReference>
<name>A0ABW5CN84_9HYPH</name>
<evidence type="ECO:0000256" key="5">
    <source>
        <dbReference type="ARBA" id="ARBA00022741"/>
    </source>
</evidence>
<evidence type="ECO:0000256" key="7">
    <source>
        <dbReference type="ARBA" id="ARBA00022840"/>
    </source>
</evidence>
<evidence type="ECO:0000256" key="9">
    <source>
        <dbReference type="ARBA" id="ARBA00032554"/>
    </source>
</evidence>
<keyword evidence="7 10" id="KW-0067">ATP-binding</keyword>
<evidence type="ECO:0000259" key="12">
    <source>
        <dbReference type="Pfam" id="PF08544"/>
    </source>
</evidence>
<feature type="active site" evidence="10">
    <location>
        <position position="19"/>
    </location>
</feature>
<dbReference type="InterPro" id="IPR020568">
    <property type="entry name" value="Ribosomal_Su5_D2-typ_SF"/>
</dbReference>
<evidence type="ECO:0000256" key="1">
    <source>
        <dbReference type="ARBA" id="ARBA00009684"/>
    </source>
</evidence>
<dbReference type="Gene3D" id="3.30.70.890">
    <property type="entry name" value="GHMP kinase, C-terminal domain"/>
    <property type="match status" value="1"/>
</dbReference>
<organism evidence="13 14">
    <name type="scientific">Aureimonas populi</name>
    <dbReference type="NCBI Taxonomy" id="1701758"/>
    <lineage>
        <taxon>Bacteria</taxon>
        <taxon>Pseudomonadati</taxon>
        <taxon>Pseudomonadota</taxon>
        <taxon>Alphaproteobacteria</taxon>
        <taxon>Hyphomicrobiales</taxon>
        <taxon>Aurantimonadaceae</taxon>
        <taxon>Aureimonas</taxon>
    </lineage>
</organism>
<dbReference type="PANTHER" id="PTHR43527:SF2">
    <property type="entry name" value="4-DIPHOSPHOCYTIDYL-2-C-METHYL-D-ERYTHRITOL KINASE, CHLOROPLASTIC"/>
    <property type="match status" value="1"/>
</dbReference>
<feature type="active site" evidence="10">
    <location>
        <position position="147"/>
    </location>
</feature>
<evidence type="ECO:0000256" key="2">
    <source>
        <dbReference type="ARBA" id="ARBA00012052"/>
    </source>
</evidence>